<organism evidence="1">
    <name type="scientific">marine sediment metagenome</name>
    <dbReference type="NCBI Taxonomy" id="412755"/>
    <lineage>
        <taxon>unclassified sequences</taxon>
        <taxon>metagenomes</taxon>
        <taxon>ecological metagenomes</taxon>
    </lineage>
</organism>
<proteinExistence type="predicted"/>
<comment type="caution">
    <text evidence="1">The sequence shown here is derived from an EMBL/GenBank/DDBJ whole genome shotgun (WGS) entry which is preliminary data.</text>
</comment>
<sequence length="117" mass="13855">MTEAGRVKKIYFSIHPNDHIYIKDEHLKLTECFDCGALIRTERSKSVTHELFRVDNSRSCRKYCGRCKPAYDRVEYWSNTYGENEPLRFYRFVAQPVAPYVRINEDGTSYSQDDKDD</sequence>
<protein>
    <submittedName>
        <fullName evidence="1">Uncharacterized protein</fullName>
    </submittedName>
</protein>
<reference evidence="1" key="1">
    <citation type="journal article" date="2015" name="Nature">
        <title>Complex archaea that bridge the gap between prokaryotes and eukaryotes.</title>
        <authorList>
            <person name="Spang A."/>
            <person name="Saw J.H."/>
            <person name="Jorgensen S.L."/>
            <person name="Zaremba-Niedzwiedzka K."/>
            <person name="Martijn J."/>
            <person name="Lind A.E."/>
            <person name="van Eijk R."/>
            <person name="Schleper C."/>
            <person name="Guy L."/>
            <person name="Ettema T.J."/>
        </authorList>
    </citation>
    <scope>NUCLEOTIDE SEQUENCE</scope>
</reference>
<dbReference type="AlphaFoldDB" id="A0A0F9W9G9"/>
<name>A0A0F9W9G9_9ZZZZ</name>
<dbReference type="EMBL" id="LAZR01000203">
    <property type="protein sequence ID" value="KKN82301.1"/>
    <property type="molecule type" value="Genomic_DNA"/>
</dbReference>
<gene>
    <name evidence="1" type="ORF">LCGC14_0311140</name>
</gene>
<accession>A0A0F9W9G9</accession>
<evidence type="ECO:0000313" key="1">
    <source>
        <dbReference type="EMBL" id="KKN82301.1"/>
    </source>
</evidence>